<organism evidence="2 3">
    <name type="scientific">Filimonas lacunae</name>
    <dbReference type="NCBI Taxonomy" id="477680"/>
    <lineage>
        <taxon>Bacteria</taxon>
        <taxon>Pseudomonadati</taxon>
        <taxon>Bacteroidota</taxon>
        <taxon>Chitinophagia</taxon>
        <taxon>Chitinophagales</taxon>
        <taxon>Chitinophagaceae</taxon>
        <taxon>Filimonas</taxon>
    </lineage>
</organism>
<dbReference type="AlphaFoldDB" id="A0A1N7M234"/>
<protein>
    <recommendedName>
        <fullName evidence="4">DUF3078 domain-containing protein</fullName>
    </recommendedName>
</protein>
<dbReference type="STRING" id="477680.SAMN05421788_1011295"/>
<name>A0A1N7M234_9BACT</name>
<proteinExistence type="predicted"/>
<dbReference type="InterPro" id="IPR021428">
    <property type="entry name" value="DUF3078"/>
</dbReference>
<feature type="chain" id="PRO_5009943419" description="DUF3078 domain-containing protein" evidence="1">
    <location>
        <begin position="21"/>
        <end position="310"/>
    </location>
</feature>
<keyword evidence="3" id="KW-1185">Reference proteome</keyword>
<evidence type="ECO:0000256" key="1">
    <source>
        <dbReference type="SAM" id="SignalP"/>
    </source>
</evidence>
<dbReference type="EMBL" id="FTOR01000001">
    <property type="protein sequence ID" value="SIS80123.1"/>
    <property type="molecule type" value="Genomic_DNA"/>
</dbReference>
<dbReference type="Proteomes" id="UP000186917">
    <property type="component" value="Unassembled WGS sequence"/>
</dbReference>
<sequence length="310" mass="34666">MRKHLLLLFTMTGCVTLGMAQDKTIQNLQTEGSRAIKKDAADTTKKTWKKGGLFSLNLSQAALSNWSAGGDNFSMAITAYTNMFAFYKKGKHSWDNTLDINFGYVNTTSLGARKNDDRVDYLSKYGYELNEKLNLAGLFNFRTQMLRGYTYDGTERTFASTFLAPAYVTLSLGLDYHPVKNLSIFVSPVSSRWVIVKDDSLSARGMYGVDTGRHSKNEMGAYATINYTAKINDNVSYKGRMDLFSNYKHNPQNVDLYMTNLFAVKISRVLSATWSLDLIYDDDTKLFGPDKNSAGLQLKSVVGAGLLVKF</sequence>
<dbReference type="OrthoDB" id="1495718at2"/>
<feature type="signal peptide" evidence="1">
    <location>
        <begin position="1"/>
        <end position="20"/>
    </location>
</feature>
<evidence type="ECO:0000313" key="2">
    <source>
        <dbReference type="EMBL" id="SIS80123.1"/>
    </source>
</evidence>
<dbReference type="RefSeq" id="WP_076376758.1">
    <property type="nucleotide sequence ID" value="NZ_AP017422.1"/>
</dbReference>
<accession>A0A1N7M234</accession>
<dbReference type="Pfam" id="PF11276">
    <property type="entry name" value="DUF3078"/>
    <property type="match status" value="1"/>
</dbReference>
<keyword evidence="1" id="KW-0732">Signal</keyword>
<gene>
    <name evidence="2" type="ORF">SAMN05421788_1011295</name>
</gene>
<reference evidence="3" key="1">
    <citation type="submission" date="2017-01" db="EMBL/GenBank/DDBJ databases">
        <authorList>
            <person name="Varghese N."/>
            <person name="Submissions S."/>
        </authorList>
    </citation>
    <scope>NUCLEOTIDE SEQUENCE [LARGE SCALE GENOMIC DNA]</scope>
    <source>
        <strain evidence="3">DSM 21054</strain>
    </source>
</reference>
<evidence type="ECO:0000313" key="3">
    <source>
        <dbReference type="Proteomes" id="UP000186917"/>
    </source>
</evidence>
<evidence type="ECO:0008006" key="4">
    <source>
        <dbReference type="Google" id="ProtNLM"/>
    </source>
</evidence>